<name>A0A369JAN5_HYPMA</name>
<feature type="region of interest" description="Disordered" evidence="1">
    <location>
        <begin position="1"/>
        <end position="57"/>
    </location>
</feature>
<evidence type="ECO:0000313" key="2">
    <source>
        <dbReference type="EMBL" id="RDB18402.1"/>
    </source>
</evidence>
<accession>A0A369JAN5</accession>
<proteinExistence type="predicted"/>
<evidence type="ECO:0000256" key="1">
    <source>
        <dbReference type="SAM" id="MobiDB-lite"/>
    </source>
</evidence>
<organism evidence="2 3">
    <name type="scientific">Hypsizygus marmoreus</name>
    <name type="common">White beech mushroom</name>
    <name type="synonym">Agaricus marmoreus</name>
    <dbReference type="NCBI Taxonomy" id="39966"/>
    <lineage>
        <taxon>Eukaryota</taxon>
        <taxon>Fungi</taxon>
        <taxon>Dikarya</taxon>
        <taxon>Basidiomycota</taxon>
        <taxon>Agaricomycotina</taxon>
        <taxon>Agaricomycetes</taxon>
        <taxon>Agaricomycetidae</taxon>
        <taxon>Agaricales</taxon>
        <taxon>Tricholomatineae</taxon>
        <taxon>Lyophyllaceae</taxon>
        <taxon>Hypsizygus</taxon>
    </lineage>
</organism>
<evidence type="ECO:0000313" key="3">
    <source>
        <dbReference type="Proteomes" id="UP000076154"/>
    </source>
</evidence>
<sequence length="76" mass="8315">MKGGQDEIGTANEGNEGISPNAPIPRILNTAMKSTSSCTPAVDSGDRWSRRRLADDGQRRLKKPIIFTIFDPSTRN</sequence>
<reference evidence="2" key="1">
    <citation type="submission" date="2018-04" db="EMBL/GenBank/DDBJ databases">
        <title>Whole genome sequencing of Hypsizygus marmoreus.</title>
        <authorList>
            <person name="Choi I.-G."/>
            <person name="Min B."/>
            <person name="Kim J.-G."/>
            <person name="Kim S."/>
            <person name="Oh Y.-L."/>
            <person name="Kong W.-S."/>
            <person name="Park H."/>
            <person name="Jeong J."/>
            <person name="Song E.-S."/>
        </authorList>
    </citation>
    <scope>NUCLEOTIDE SEQUENCE [LARGE SCALE GENOMIC DNA]</scope>
    <source>
        <strain evidence="2">51987-8</strain>
    </source>
</reference>
<dbReference type="EMBL" id="LUEZ02000102">
    <property type="protein sequence ID" value="RDB18402.1"/>
    <property type="molecule type" value="Genomic_DNA"/>
</dbReference>
<dbReference type="AlphaFoldDB" id="A0A369JAN5"/>
<dbReference type="InParanoid" id="A0A369JAN5"/>
<protein>
    <submittedName>
        <fullName evidence="2">Uncharacterized protein</fullName>
    </submittedName>
</protein>
<keyword evidence="3" id="KW-1185">Reference proteome</keyword>
<dbReference type="Proteomes" id="UP000076154">
    <property type="component" value="Unassembled WGS sequence"/>
</dbReference>
<comment type="caution">
    <text evidence="2">The sequence shown here is derived from an EMBL/GenBank/DDBJ whole genome shotgun (WGS) entry which is preliminary data.</text>
</comment>
<gene>
    <name evidence="2" type="ORF">Hypma_000378</name>
</gene>
<feature type="compositionally biased region" description="Basic and acidic residues" evidence="1">
    <location>
        <begin position="44"/>
        <end position="57"/>
    </location>
</feature>